<evidence type="ECO:0000259" key="2">
    <source>
        <dbReference type="Pfam" id="PF07833"/>
    </source>
</evidence>
<dbReference type="SUPFAM" id="SSF55383">
    <property type="entry name" value="Copper amine oxidase, domain N"/>
    <property type="match status" value="1"/>
</dbReference>
<gene>
    <name evidence="3" type="ORF">NCTC10343_01589</name>
</gene>
<evidence type="ECO:0000313" key="4">
    <source>
        <dbReference type="Proteomes" id="UP000254400"/>
    </source>
</evidence>
<organism evidence="3 4">
    <name type="scientific">Paenibacillus polymyxa</name>
    <name type="common">Bacillus polymyxa</name>
    <dbReference type="NCBI Taxonomy" id="1406"/>
    <lineage>
        <taxon>Bacteria</taxon>
        <taxon>Bacillati</taxon>
        <taxon>Bacillota</taxon>
        <taxon>Bacilli</taxon>
        <taxon>Bacillales</taxon>
        <taxon>Paenibacillaceae</taxon>
        <taxon>Paenibacillus</taxon>
    </lineage>
</organism>
<dbReference type="AlphaFoldDB" id="A0A378XUM3"/>
<feature type="chain" id="PRO_5016854373" evidence="1">
    <location>
        <begin position="23"/>
        <end position="181"/>
    </location>
</feature>
<name>A0A378XUM3_PAEPO</name>
<evidence type="ECO:0000256" key="1">
    <source>
        <dbReference type="SAM" id="SignalP"/>
    </source>
</evidence>
<keyword evidence="1" id="KW-0732">Signal</keyword>
<protein>
    <submittedName>
        <fullName evidence="3">Copper amine oxidase N-terminal domain</fullName>
    </submittedName>
</protein>
<dbReference type="Proteomes" id="UP000254400">
    <property type="component" value="Unassembled WGS sequence"/>
</dbReference>
<dbReference type="EMBL" id="UGSC01000001">
    <property type="protein sequence ID" value="SUA68256.1"/>
    <property type="molecule type" value="Genomic_DNA"/>
</dbReference>
<accession>A0A378XUM3</accession>
<proteinExistence type="predicted"/>
<evidence type="ECO:0000313" key="3">
    <source>
        <dbReference type="EMBL" id="SUA68256.1"/>
    </source>
</evidence>
<sequence>MKKMIIGLVAGMLIGSATAAVAATSPTVQAVVSKYAITVDGQQQTLKSDPLVYKGTTYLPVREVAGLTGYDLQFDAKSKKIDLQSKSEGGSTVSQTTSQPTEKKVTWIPASEANEKYGIKYVMSNETTISYGENKVVFPVSMYDKKDGKTFTNAEKTASIMFKNAVTYLGSDTLQTLGITQ</sequence>
<feature type="signal peptide" evidence="1">
    <location>
        <begin position="1"/>
        <end position="22"/>
    </location>
</feature>
<dbReference type="InterPro" id="IPR036582">
    <property type="entry name" value="Mao_N_sf"/>
</dbReference>
<feature type="domain" description="Copper amine oxidase-like N-terminal" evidence="2">
    <location>
        <begin position="18"/>
        <end position="81"/>
    </location>
</feature>
<dbReference type="Pfam" id="PF07833">
    <property type="entry name" value="Cu_amine_oxidN1"/>
    <property type="match status" value="1"/>
</dbReference>
<reference evidence="3 4" key="1">
    <citation type="submission" date="2018-06" db="EMBL/GenBank/DDBJ databases">
        <authorList>
            <consortium name="Pathogen Informatics"/>
            <person name="Doyle S."/>
        </authorList>
    </citation>
    <scope>NUCLEOTIDE SEQUENCE [LARGE SCALE GENOMIC DNA]</scope>
    <source>
        <strain evidence="3 4">NCTC10343</strain>
    </source>
</reference>
<dbReference type="InterPro" id="IPR012854">
    <property type="entry name" value="Cu_amine_oxidase-like_N"/>
</dbReference>